<dbReference type="AlphaFoldDB" id="A0AA40FKM6"/>
<reference evidence="1" key="1">
    <citation type="submission" date="2021-10" db="EMBL/GenBank/DDBJ databases">
        <title>Melipona bicolor Genome sequencing and assembly.</title>
        <authorList>
            <person name="Araujo N.S."/>
            <person name="Arias M.C."/>
        </authorList>
    </citation>
    <scope>NUCLEOTIDE SEQUENCE</scope>
    <source>
        <strain evidence="1">USP_2M_L1-L4_2017</strain>
        <tissue evidence="1">Whole body</tissue>
    </source>
</reference>
<protein>
    <submittedName>
        <fullName evidence="1">Uncharacterized protein</fullName>
    </submittedName>
</protein>
<name>A0AA40FKM6_9HYME</name>
<accession>A0AA40FKM6</accession>
<comment type="caution">
    <text evidence="1">The sequence shown here is derived from an EMBL/GenBank/DDBJ whole genome shotgun (WGS) entry which is preliminary data.</text>
</comment>
<dbReference type="Proteomes" id="UP001177670">
    <property type="component" value="Unassembled WGS sequence"/>
</dbReference>
<organism evidence="1 2">
    <name type="scientific">Melipona bicolor</name>
    <dbReference type="NCBI Taxonomy" id="60889"/>
    <lineage>
        <taxon>Eukaryota</taxon>
        <taxon>Metazoa</taxon>
        <taxon>Ecdysozoa</taxon>
        <taxon>Arthropoda</taxon>
        <taxon>Hexapoda</taxon>
        <taxon>Insecta</taxon>
        <taxon>Pterygota</taxon>
        <taxon>Neoptera</taxon>
        <taxon>Endopterygota</taxon>
        <taxon>Hymenoptera</taxon>
        <taxon>Apocrita</taxon>
        <taxon>Aculeata</taxon>
        <taxon>Apoidea</taxon>
        <taxon>Anthophila</taxon>
        <taxon>Apidae</taxon>
        <taxon>Melipona</taxon>
    </lineage>
</organism>
<dbReference type="EMBL" id="JAHYIQ010000030">
    <property type="protein sequence ID" value="KAK1120569.1"/>
    <property type="molecule type" value="Genomic_DNA"/>
</dbReference>
<evidence type="ECO:0000313" key="2">
    <source>
        <dbReference type="Proteomes" id="UP001177670"/>
    </source>
</evidence>
<gene>
    <name evidence="1" type="ORF">K0M31_012175</name>
</gene>
<sequence length="99" mass="10726">MVESSLAFGGRVSEDGVAQSITLVHWLSPLCPAVPYLIYPGLSSSRCGGWMTAQTDRRTDGGAKLAARLFLFFTRGKVGFKYLGRFLSVDSFGWAASTE</sequence>
<evidence type="ECO:0000313" key="1">
    <source>
        <dbReference type="EMBL" id="KAK1120569.1"/>
    </source>
</evidence>
<keyword evidence="2" id="KW-1185">Reference proteome</keyword>
<proteinExistence type="predicted"/>